<protein>
    <submittedName>
        <fullName evidence="2">Uncharacterized protein</fullName>
    </submittedName>
</protein>
<reference evidence="2 3" key="1">
    <citation type="journal article" date="2014" name="ISME J.">
        <title>Candidatus Competibacter-lineage genomes retrieved from metagenomes reveal functional metabolic diversity.</title>
        <authorList>
            <person name="McIlroy S.J."/>
            <person name="Albertsen M."/>
            <person name="Andresen E.K."/>
            <person name="Saunders A.M."/>
            <person name="Kristiansen R."/>
            <person name="Stokholm-Bjerregaard M."/>
            <person name="Nielsen K.L."/>
            <person name="Nielsen P.H."/>
        </authorList>
    </citation>
    <scope>NUCLEOTIDE SEQUENCE [LARGE SCALE GENOMIC DNA]</scope>
    <source>
        <strain evidence="2 3">Run_B_J11</strain>
    </source>
</reference>
<proteinExistence type="predicted"/>
<sequence length="84" mass="9383">MKTIPRSPQPTPKPATVQQEQRAEKFINKANKESPPPTPPYSTTLRIPPDLLRRVDVAAGKKHITRSAWIKATLSEVLDQDGIE</sequence>
<feature type="region of interest" description="Disordered" evidence="1">
    <location>
        <begin position="1"/>
        <end position="20"/>
    </location>
</feature>
<dbReference type="RefSeq" id="WP_034436914.1">
    <property type="nucleotide sequence ID" value="NZ_CBTK010000308.1"/>
</dbReference>
<dbReference type="InterPro" id="IPR010985">
    <property type="entry name" value="Ribbon_hlx_hlx"/>
</dbReference>
<evidence type="ECO:0000256" key="1">
    <source>
        <dbReference type="SAM" id="MobiDB-lite"/>
    </source>
</evidence>
<dbReference type="SUPFAM" id="SSF47598">
    <property type="entry name" value="Ribbon-helix-helix"/>
    <property type="match status" value="1"/>
</dbReference>
<evidence type="ECO:0000313" key="2">
    <source>
        <dbReference type="EMBL" id="CDH47675.1"/>
    </source>
</evidence>
<dbReference type="GO" id="GO:0006355">
    <property type="term" value="P:regulation of DNA-templated transcription"/>
    <property type="evidence" value="ECO:0007669"/>
    <property type="project" value="InterPro"/>
</dbReference>
<organism evidence="2 3">
    <name type="scientific">Candidatus Contendobacter odensis Run_B_J11</name>
    <dbReference type="NCBI Taxonomy" id="1400861"/>
    <lineage>
        <taxon>Bacteria</taxon>
        <taxon>Pseudomonadati</taxon>
        <taxon>Pseudomonadota</taxon>
        <taxon>Gammaproteobacteria</taxon>
        <taxon>Candidatus Competibacteraceae</taxon>
        <taxon>Candidatus Contendibacter</taxon>
    </lineage>
</organism>
<dbReference type="EMBL" id="CBTK010000308">
    <property type="protein sequence ID" value="CDH47675.1"/>
    <property type="molecule type" value="Genomic_DNA"/>
</dbReference>
<keyword evidence="3" id="KW-1185">Reference proteome</keyword>
<name>A0A7U7GG55_9GAMM</name>
<comment type="caution">
    <text evidence="2">The sequence shown here is derived from an EMBL/GenBank/DDBJ whole genome shotgun (WGS) entry which is preliminary data.</text>
</comment>
<dbReference type="AlphaFoldDB" id="A0A7U7GG55"/>
<evidence type="ECO:0000313" key="3">
    <source>
        <dbReference type="Proteomes" id="UP000019184"/>
    </source>
</evidence>
<gene>
    <name evidence="2" type="ORF">BN874_890005</name>
</gene>
<dbReference type="Proteomes" id="UP000019184">
    <property type="component" value="Unassembled WGS sequence"/>
</dbReference>
<feature type="region of interest" description="Disordered" evidence="1">
    <location>
        <begin position="27"/>
        <end position="46"/>
    </location>
</feature>
<accession>A0A7U7GG55</accession>